<evidence type="ECO:0000256" key="4">
    <source>
        <dbReference type="ARBA" id="ARBA00023163"/>
    </source>
</evidence>
<dbReference type="InterPro" id="IPR013325">
    <property type="entry name" value="RNA_pol_sigma_r2"/>
</dbReference>
<evidence type="ECO:0000313" key="7">
    <source>
        <dbReference type="EMBL" id="WAC09883.1"/>
    </source>
</evidence>
<keyword evidence="3" id="KW-0731">Sigma factor</keyword>
<dbReference type="GO" id="GO:0016987">
    <property type="term" value="F:sigma factor activity"/>
    <property type="evidence" value="ECO:0007669"/>
    <property type="project" value="UniProtKB-KW"/>
</dbReference>
<dbReference type="Pfam" id="PF08281">
    <property type="entry name" value="Sigma70_r4_2"/>
    <property type="match status" value="1"/>
</dbReference>
<dbReference type="SUPFAM" id="SSF88946">
    <property type="entry name" value="Sigma2 domain of RNA polymerase sigma factors"/>
    <property type="match status" value="1"/>
</dbReference>
<evidence type="ECO:0000256" key="3">
    <source>
        <dbReference type="ARBA" id="ARBA00023082"/>
    </source>
</evidence>
<dbReference type="Gene3D" id="1.10.10.10">
    <property type="entry name" value="Winged helix-like DNA-binding domain superfamily/Winged helix DNA-binding domain"/>
    <property type="match status" value="1"/>
</dbReference>
<evidence type="ECO:0000313" key="8">
    <source>
        <dbReference type="Proteomes" id="UP001164653"/>
    </source>
</evidence>
<dbReference type="NCBIfam" id="TIGR02937">
    <property type="entry name" value="sigma70-ECF"/>
    <property type="match status" value="1"/>
</dbReference>
<organism evidence="7 8">
    <name type="scientific">Dyadobacter pollutisoli</name>
    <dbReference type="NCBI Taxonomy" id="2910158"/>
    <lineage>
        <taxon>Bacteria</taxon>
        <taxon>Pseudomonadati</taxon>
        <taxon>Bacteroidota</taxon>
        <taxon>Cytophagia</taxon>
        <taxon>Cytophagales</taxon>
        <taxon>Spirosomataceae</taxon>
        <taxon>Dyadobacter</taxon>
    </lineage>
</organism>
<accession>A0A9E8N6V5</accession>
<dbReference type="InterPro" id="IPR013324">
    <property type="entry name" value="RNA_pol_sigma_r3/r4-like"/>
</dbReference>
<dbReference type="InterPro" id="IPR007627">
    <property type="entry name" value="RNA_pol_sigma70_r2"/>
</dbReference>
<evidence type="ECO:0000256" key="2">
    <source>
        <dbReference type="ARBA" id="ARBA00023015"/>
    </source>
</evidence>
<evidence type="ECO:0000259" key="5">
    <source>
        <dbReference type="Pfam" id="PF04542"/>
    </source>
</evidence>
<keyword evidence="2" id="KW-0805">Transcription regulation</keyword>
<name>A0A9E8N6V5_9BACT</name>
<reference evidence="7" key="1">
    <citation type="submission" date="2022-11" db="EMBL/GenBank/DDBJ databases">
        <title>Dyadobacter pollutisoli sp. nov., isolated from plastic dumped soil.</title>
        <authorList>
            <person name="Kim J.M."/>
            <person name="Kim K.R."/>
            <person name="Lee J.K."/>
            <person name="Hao L."/>
            <person name="Jeon C.O."/>
        </authorList>
    </citation>
    <scope>NUCLEOTIDE SEQUENCE</scope>
    <source>
        <strain evidence="7">U1</strain>
    </source>
</reference>
<feature type="domain" description="RNA polymerase sigma factor 70 region 4 type 2" evidence="6">
    <location>
        <begin position="131"/>
        <end position="183"/>
    </location>
</feature>
<dbReference type="InterPro" id="IPR036388">
    <property type="entry name" value="WH-like_DNA-bd_sf"/>
</dbReference>
<dbReference type="AlphaFoldDB" id="A0A9E8N6V5"/>
<dbReference type="InterPro" id="IPR039425">
    <property type="entry name" value="RNA_pol_sigma-70-like"/>
</dbReference>
<comment type="similarity">
    <text evidence="1">Belongs to the sigma-70 factor family. ECF subfamily.</text>
</comment>
<dbReference type="PANTHER" id="PTHR43133">
    <property type="entry name" value="RNA POLYMERASE ECF-TYPE SIGMA FACTO"/>
    <property type="match status" value="1"/>
</dbReference>
<evidence type="ECO:0000256" key="1">
    <source>
        <dbReference type="ARBA" id="ARBA00010641"/>
    </source>
</evidence>
<proteinExistence type="inferred from homology"/>
<protein>
    <submittedName>
        <fullName evidence="7">RNA polymerase sigma factor</fullName>
    </submittedName>
</protein>
<sequence length="197" mass="22790">MISRNPNMMPKKCTYSQQELILLLRSNSREGFEYLYDNYSPALYGIILKIVKDEERAADVLQDSFLKIWKNIASYNGEKGTLFTWILNIARNTAIDKLRVEVKIDKVVKLDSVTEKELSNVAVFNPVPALMDVRDIVEMLLPERKVVIDMVYFQGYTHEEVSEKLNLPLGTVKSRIRKALQELRDVFAIRNSTLRFA</sequence>
<dbReference type="EMBL" id="CP112998">
    <property type="protein sequence ID" value="WAC09883.1"/>
    <property type="molecule type" value="Genomic_DNA"/>
</dbReference>
<dbReference type="GO" id="GO:0006352">
    <property type="term" value="P:DNA-templated transcription initiation"/>
    <property type="evidence" value="ECO:0007669"/>
    <property type="project" value="InterPro"/>
</dbReference>
<dbReference type="Gene3D" id="1.10.1740.10">
    <property type="match status" value="1"/>
</dbReference>
<feature type="domain" description="RNA polymerase sigma-70 region 2" evidence="5">
    <location>
        <begin position="35"/>
        <end position="99"/>
    </location>
</feature>
<evidence type="ECO:0000259" key="6">
    <source>
        <dbReference type="Pfam" id="PF08281"/>
    </source>
</evidence>
<keyword evidence="4" id="KW-0804">Transcription</keyword>
<dbReference type="RefSeq" id="WP_244820997.1">
    <property type="nucleotide sequence ID" value="NZ_CP112998.1"/>
</dbReference>
<dbReference type="Proteomes" id="UP001164653">
    <property type="component" value="Chromosome"/>
</dbReference>
<dbReference type="Pfam" id="PF04542">
    <property type="entry name" value="Sigma70_r2"/>
    <property type="match status" value="1"/>
</dbReference>
<dbReference type="InterPro" id="IPR014284">
    <property type="entry name" value="RNA_pol_sigma-70_dom"/>
</dbReference>
<dbReference type="CDD" id="cd06171">
    <property type="entry name" value="Sigma70_r4"/>
    <property type="match status" value="1"/>
</dbReference>
<dbReference type="SUPFAM" id="SSF88659">
    <property type="entry name" value="Sigma3 and sigma4 domains of RNA polymerase sigma factors"/>
    <property type="match status" value="1"/>
</dbReference>
<dbReference type="GO" id="GO:0003677">
    <property type="term" value="F:DNA binding"/>
    <property type="evidence" value="ECO:0007669"/>
    <property type="project" value="InterPro"/>
</dbReference>
<gene>
    <name evidence="7" type="ORF">ON006_19240</name>
</gene>
<dbReference type="InterPro" id="IPR013249">
    <property type="entry name" value="RNA_pol_sigma70_r4_t2"/>
</dbReference>
<keyword evidence="8" id="KW-1185">Reference proteome</keyword>
<dbReference type="KEGG" id="dpf:ON006_19240"/>
<dbReference type="PANTHER" id="PTHR43133:SF62">
    <property type="entry name" value="RNA POLYMERASE SIGMA FACTOR SIGZ"/>
    <property type="match status" value="1"/>
</dbReference>